<dbReference type="EMBL" id="CP081303">
    <property type="protein sequence ID" value="QZE13949.1"/>
    <property type="molecule type" value="Genomic_DNA"/>
</dbReference>
<dbReference type="Proteomes" id="UP000826212">
    <property type="component" value="Chromosome"/>
</dbReference>
<gene>
    <name evidence="1" type="ORF">K4L44_15685</name>
</gene>
<name>A0AC61NEH1_9BACT</name>
<accession>A0AC61NEH1</accession>
<evidence type="ECO:0000313" key="1">
    <source>
        <dbReference type="EMBL" id="QZE13949.1"/>
    </source>
</evidence>
<protein>
    <submittedName>
        <fullName evidence="1">Spy/CpxP family protein refolding chaperone</fullName>
    </submittedName>
</protein>
<organism evidence="1 2">
    <name type="scientific">Halosquirtibacter laminarini</name>
    <dbReference type="NCBI Taxonomy" id="3374600"/>
    <lineage>
        <taxon>Bacteria</taxon>
        <taxon>Pseudomonadati</taxon>
        <taxon>Bacteroidota</taxon>
        <taxon>Bacteroidia</taxon>
        <taxon>Marinilabiliales</taxon>
        <taxon>Prolixibacteraceae</taxon>
        <taxon>Halosquirtibacter</taxon>
    </lineage>
</organism>
<reference evidence="1" key="1">
    <citation type="submission" date="2021-08" db="EMBL/GenBank/DDBJ databases">
        <title>Novel anaerobic bacterium isolated from sea squirt in East Sea, Republic of Korea.</title>
        <authorList>
            <person name="Nguyen T.H."/>
            <person name="Li Z."/>
            <person name="Lee Y.-J."/>
            <person name="Ko J."/>
            <person name="Kim S.-G."/>
        </authorList>
    </citation>
    <scope>NUCLEOTIDE SEQUENCE</scope>
    <source>
        <strain evidence="1">KCTC 25031</strain>
    </source>
</reference>
<keyword evidence="2" id="KW-1185">Reference proteome</keyword>
<sequence length="152" mass="17609">MRRKTIAFLIVTVISSISFLTPAFGQPNKGKCKNNCTKECPRTKGLNLTEDQKSEIKEIRLASQKTMKPFMDQLRELTAHQKTLMTAEKPNQKEIDKNLEKIGDMMTELAKEKSHSTQEIRALLSDEQRIQFDQKIMRFKHKRGQKQCGRGR</sequence>
<proteinExistence type="predicted"/>
<evidence type="ECO:0000313" key="2">
    <source>
        <dbReference type="Proteomes" id="UP000826212"/>
    </source>
</evidence>